<evidence type="ECO:0000259" key="11">
    <source>
        <dbReference type="Pfam" id="PF20979"/>
    </source>
</evidence>
<evidence type="ECO:0000256" key="2">
    <source>
        <dbReference type="ARBA" id="ARBA00011881"/>
    </source>
</evidence>
<proteinExistence type="inferred from homology"/>
<feature type="binding site" evidence="9">
    <location>
        <position position="99"/>
    </location>
    <ligand>
        <name>L-citrulline</name>
        <dbReference type="ChEBI" id="CHEBI:57743"/>
    </ligand>
</feature>
<dbReference type="Proteomes" id="UP001273136">
    <property type="component" value="Unassembled WGS sequence"/>
</dbReference>
<dbReference type="Gene3D" id="3.90.1260.10">
    <property type="entry name" value="Argininosuccinate synthetase, chain A, domain 2"/>
    <property type="match status" value="1"/>
</dbReference>
<keyword evidence="6 9" id="KW-0028">Amino-acid biosynthesis</keyword>
<dbReference type="PANTHER" id="PTHR11587">
    <property type="entry name" value="ARGININOSUCCINATE SYNTHASE"/>
    <property type="match status" value="1"/>
</dbReference>
<dbReference type="InterPro" id="IPR024074">
    <property type="entry name" value="AS_cat/multimer_dom_body"/>
</dbReference>
<dbReference type="GO" id="GO:0005737">
    <property type="term" value="C:cytoplasm"/>
    <property type="evidence" value="ECO:0007669"/>
    <property type="project" value="UniProtKB-SubCell"/>
</dbReference>
<dbReference type="PROSITE" id="PS00564">
    <property type="entry name" value="ARGININOSUCCIN_SYN_1"/>
    <property type="match status" value="1"/>
</dbReference>
<dbReference type="NCBIfam" id="NF001770">
    <property type="entry name" value="PRK00509.1"/>
    <property type="match status" value="1"/>
</dbReference>
<keyword evidence="5 9" id="KW-0436">Ligase</keyword>
<dbReference type="InterPro" id="IPR018223">
    <property type="entry name" value="Arginosuc_synth_CS"/>
</dbReference>
<name>A0AAE4MBB0_9EURY</name>
<keyword evidence="9" id="KW-0963">Cytoplasm</keyword>
<evidence type="ECO:0000256" key="1">
    <source>
        <dbReference type="ARBA" id="ARBA00004967"/>
    </source>
</evidence>
<accession>A0AAE4MBB0</accession>
<dbReference type="InterPro" id="IPR048268">
    <property type="entry name" value="Arginosuc_syn_C"/>
</dbReference>
<dbReference type="InterPro" id="IPR014729">
    <property type="entry name" value="Rossmann-like_a/b/a_fold"/>
</dbReference>
<feature type="binding site" evidence="9">
    <location>
        <position position="265"/>
    </location>
    <ligand>
        <name>L-citrulline</name>
        <dbReference type="ChEBI" id="CHEBI:57743"/>
    </ligand>
</feature>
<comment type="subunit">
    <text evidence="2 9">Homotetramer.</text>
</comment>
<evidence type="ECO:0000313" key="12">
    <source>
        <dbReference type="EMBL" id="MDV0441967.1"/>
    </source>
</evidence>
<dbReference type="FunFam" id="3.40.50.620:FF:000019">
    <property type="entry name" value="Argininosuccinate synthase"/>
    <property type="match status" value="1"/>
</dbReference>
<dbReference type="GO" id="GO:0000053">
    <property type="term" value="P:argininosuccinate metabolic process"/>
    <property type="evidence" value="ECO:0007669"/>
    <property type="project" value="TreeGrafter"/>
</dbReference>
<dbReference type="GO" id="GO:0004055">
    <property type="term" value="F:argininosuccinate synthase activity"/>
    <property type="evidence" value="ECO:0007669"/>
    <property type="project" value="UniProtKB-UniRule"/>
</dbReference>
<dbReference type="FunFam" id="3.90.1260.10:FF:000007">
    <property type="entry name" value="Argininosuccinate synthase"/>
    <property type="match status" value="1"/>
</dbReference>
<dbReference type="PROSITE" id="PS00565">
    <property type="entry name" value="ARGININOSUCCIN_SYN_2"/>
    <property type="match status" value="1"/>
</dbReference>
<dbReference type="InterPro" id="IPR023434">
    <property type="entry name" value="Arginosuc_synth_type_1_subfam"/>
</dbReference>
<dbReference type="NCBIfam" id="TIGR00032">
    <property type="entry name" value="argG"/>
    <property type="match status" value="1"/>
</dbReference>
<dbReference type="NCBIfam" id="NF010392">
    <property type="entry name" value="PRK13820.1"/>
    <property type="match status" value="1"/>
</dbReference>
<dbReference type="CDD" id="cd01999">
    <property type="entry name" value="ASS"/>
    <property type="match status" value="1"/>
</dbReference>
<evidence type="ECO:0000256" key="5">
    <source>
        <dbReference type="ARBA" id="ARBA00022598"/>
    </source>
</evidence>
<evidence type="ECO:0000256" key="6">
    <source>
        <dbReference type="ARBA" id="ARBA00022605"/>
    </source>
</evidence>
<feature type="binding site" evidence="9">
    <location>
        <position position="94"/>
    </location>
    <ligand>
        <name>L-citrulline</name>
        <dbReference type="ChEBI" id="CHEBI:57743"/>
    </ligand>
</feature>
<dbReference type="SUPFAM" id="SSF69864">
    <property type="entry name" value="Argininosuccinate synthetase, C-terminal domain"/>
    <property type="match status" value="1"/>
</dbReference>
<feature type="domain" description="Arginosuccinate synthase-like N-terminal" evidence="10">
    <location>
        <begin position="13"/>
        <end position="170"/>
    </location>
</feature>
<organism evidence="12 13">
    <name type="scientific">Methanorbis furvi</name>
    <dbReference type="NCBI Taxonomy" id="3028299"/>
    <lineage>
        <taxon>Archaea</taxon>
        <taxon>Methanobacteriati</taxon>
        <taxon>Methanobacteriota</taxon>
        <taxon>Stenosarchaea group</taxon>
        <taxon>Methanomicrobia</taxon>
        <taxon>Methanomicrobiales</taxon>
        <taxon>Methanocorpusculaceae</taxon>
        <taxon>Methanorbis</taxon>
    </lineage>
</organism>
<dbReference type="GO" id="GO:0000050">
    <property type="term" value="P:urea cycle"/>
    <property type="evidence" value="ECO:0007669"/>
    <property type="project" value="TreeGrafter"/>
</dbReference>
<feature type="binding site" evidence="9">
    <location>
        <position position="277"/>
    </location>
    <ligand>
        <name>L-citrulline</name>
        <dbReference type="ChEBI" id="CHEBI:57743"/>
    </ligand>
</feature>
<protein>
    <recommendedName>
        <fullName evidence="3 9">Argininosuccinate synthase</fullName>
        <ecNumber evidence="3 9">6.3.4.5</ecNumber>
    </recommendedName>
    <alternativeName>
        <fullName evidence="9">Citrulline--aspartate ligase</fullName>
    </alternativeName>
</protein>
<feature type="domain" description="Arginosuccinate synthase C-terminal" evidence="11">
    <location>
        <begin position="179"/>
        <end position="395"/>
    </location>
</feature>
<comment type="subcellular location">
    <subcellularLocation>
        <location evidence="9">Cytoplasm</location>
    </subcellularLocation>
</comment>
<keyword evidence="8 9" id="KW-0067">ATP-binding</keyword>
<dbReference type="SUPFAM" id="SSF52402">
    <property type="entry name" value="Adenine nucleotide alpha hydrolases-like"/>
    <property type="match status" value="1"/>
</dbReference>
<sequence length="402" mass="44723">MTDTPSAGGKGTVVLAFSGGLDTSVCVPILKNMYGYDRIVTVAVDVGQPAAEVKMADDKGKLIADKHYTIDAKDAFVKNHVFPAIRANALYEGYPMGTSLARPLIAEEIVKIAKKEGATAIGHGCTGKGNDQLRFDFIFRMHGFDIVAPMREHNMTREWEIDYAEQHGIPIPVKKSTPWSVDENIWSRSIEGGRLEETDYHPPEEIYHWTTSPEAAPNTPEIVSITFENGVPVALNGKKMNGVDLIVELNKIAGKHGVGRNDMVEDRVLGLKARENYEHPAATVLIAAHADLEKLTLSRFELKFKHIVDDQWAELAYMGLVHEPLYHDLNAFINETQKRVSGTVDVQLFKGGLHILGRKSENAIYSQDMVSFDTTTIDQRDAIGFSKYFGLQGRMVWQLQNK</sequence>
<dbReference type="Pfam" id="PF00764">
    <property type="entry name" value="Arginosuc_synth"/>
    <property type="match status" value="1"/>
</dbReference>
<dbReference type="AlphaFoldDB" id="A0AAE4MBB0"/>
<comment type="caution">
    <text evidence="9">Lacks conserved residue(s) required for the propagation of feature annotation.</text>
</comment>
<dbReference type="GO" id="GO:0006526">
    <property type="term" value="P:L-arginine biosynthetic process"/>
    <property type="evidence" value="ECO:0007669"/>
    <property type="project" value="UniProtKB-UniRule"/>
</dbReference>
<keyword evidence="4 9" id="KW-0055">Arginine biosynthesis</keyword>
<comment type="caution">
    <text evidence="12">The sequence shown here is derived from an EMBL/GenBank/DDBJ whole genome shotgun (WGS) entry which is preliminary data.</text>
</comment>
<dbReference type="InterPro" id="IPR001518">
    <property type="entry name" value="Arginosuc_synth"/>
</dbReference>
<dbReference type="GO" id="GO:0005524">
    <property type="term" value="F:ATP binding"/>
    <property type="evidence" value="ECO:0007669"/>
    <property type="project" value="UniProtKB-UniRule"/>
</dbReference>
<comment type="similarity">
    <text evidence="9">Belongs to the argininosuccinate synthase family. Type 1 subfamily.</text>
</comment>
<comment type="pathway">
    <text evidence="1 9">Amino-acid biosynthesis; L-arginine biosynthesis; L-arginine from L-ornithine and carbamoyl phosphate: step 2/3.</text>
</comment>
<feature type="binding site" evidence="9">
    <location>
        <position position="189"/>
    </location>
    <ligand>
        <name>L-citrulline</name>
        <dbReference type="ChEBI" id="CHEBI:57743"/>
    </ligand>
</feature>
<feature type="binding site" evidence="9">
    <location>
        <position position="124"/>
    </location>
    <ligand>
        <name>ATP</name>
        <dbReference type="ChEBI" id="CHEBI:30616"/>
    </ligand>
</feature>
<keyword evidence="13" id="KW-1185">Reference proteome</keyword>
<evidence type="ECO:0000256" key="4">
    <source>
        <dbReference type="ARBA" id="ARBA00022571"/>
    </source>
</evidence>
<comment type="catalytic activity">
    <reaction evidence="9">
        <text>L-citrulline + L-aspartate + ATP = 2-(N(omega)-L-arginino)succinate + AMP + diphosphate + H(+)</text>
        <dbReference type="Rhea" id="RHEA:10932"/>
        <dbReference type="ChEBI" id="CHEBI:15378"/>
        <dbReference type="ChEBI" id="CHEBI:29991"/>
        <dbReference type="ChEBI" id="CHEBI:30616"/>
        <dbReference type="ChEBI" id="CHEBI:33019"/>
        <dbReference type="ChEBI" id="CHEBI:57472"/>
        <dbReference type="ChEBI" id="CHEBI:57743"/>
        <dbReference type="ChEBI" id="CHEBI:456215"/>
        <dbReference type="EC" id="6.3.4.5"/>
    </reaction>
</comment>
<evidence type="ECO:0000256" key="8">
    <source>
        <dbReference type="ARBA" id="ARBA00022840"/>
    </source>
</evidence>
<feature type="binding site" evidence="9">
    <location>
        <position position="126"/>
    </location>
    <ligand>
        <name>L-aspartate</name>
        <dbReference type="ChEBI" id="CHEBI:29991"/>
    </ligand>
</feature>
<keyword evidence="7 9" id="KW-0547">Nucleotide-binding</keyword>
<gene>
    <name evidence="9 12" type="primary">argG</name>
    <name evidence="12" type="ORF">McpAg1_11840</name>
</gene>
<evidence type="ECO:0000259" key="10">
    <source>
        <dbReference type="Pfam" id="PF00764"/>
    </source>
</evidence>
<dbReference type="HAMAP" id="MF_00005">
    <property type="entry name" value="Arg_succ_synth_type1"/>
    <property type="match status" value="1"/>
</dbReference>
<dbReference type="RefSeq" id="WP_338094367.1">
    <property type="nucleotide sequence ID" value="NZ_JAWDKA010000005.1"/>
</dbReference>
<dbReference type="Gene3D" id="3.40.50.620">
    <property type="entry name" value="HUPs"/>
    <property type="match status" value="1"/>
</dbReference>
<dbReference type="EC" id="6.3.4.5" evidence="3 9"/>
<feature type="binding site" evidence="9">
    <location>
        <position position="180"/>
    </location>
    <ligand>
        <name>L-citrulline</name>
        <dbReference type="ChEBI" id="CHEBI:57743"/>
    </ligand>
</feature>
<feature type="binding site" evidence="9">
    <location>
        <position position="130"/>
    </location>
    <ligand>
        <name>L-citrulline</name>
        <dbReference type="ChEBI" id="CHEBI:57743"/>
    </ligand>
</feature>
<feature type="binding site" evidence="9">
    <location>
        <begin position="16"/>
        <end position="24"/>
    </location>
    <ligand>
        <name>ATP</name>
        <dbReference type="ChEBI" id="CHEBI:30616"/>
    </ligand>
</feature>
<dbReference type="EMBL" id="JAWDKA010000005">
    <property type="protein sequence ID" value="MDV0441967.1"/>
    <property type="molecule type" value="Genomic_DNA"/>
</dbReference>
<feature type="binding site" evidence="9">
    <location>
        <position position="134"/>
    </location>
    <ligand>
        <name>L-citrulline</name>
        <dbReference type="ChEBI" id="CHEBI:57743"/>
    </ligand>
</feature>
<evidence type="ECO:0000256" key="7">
    <source>
        <dbReference type="ARBA" id="ARBA00022741"/>
    </source>
</evidence>
<dbReference type="PANTHER" id="PTHR11587:SF2">
    <property type="entry name" value="ARGININOSUCCINATE SYNTHASE"/>
    <property type="match status" value="1"/>
</dbReference>
<dbReference type="Pfam" id="PF20979">
    <property type="entry name" value="Arginosuc_syn_C"/>
    <property type="match status" value="1"/>
</dbReference>
<feature type="binding site" evidence="9">
    <location>
        <position position="130"/>
    </location>
    <ligand>
        <name>L-aspartate</name>
        <dbReference type="ChEBI" id="CHEBI:29991"/>
    </ligand>
</feature>
<reference evidence="12" key="1">
    <citation type="submission" date="2023-06" db="EMBL/GenBank/DDBJ databases">
        <title>Genome sequence of Methancorpusculaceae sp. Ag1.</title>
        <authorList>
            <person name="Protasov E."/>
            <person name="Platt K."/>
            <person name="Poehlein A."/>
            <person name="Daniel R."/>
            <person name="Brune A."/>
        </authorList>
    </citation>
    <scope>NUCLEOTIDE SEQUENCE</scope>
    <source>
        <strain evidence="12">Ag1</strain>
    </source>
</reference>
<evidence type="ECO:0000313" key="13">
    <source>
        <dbReference type="Proteomes" id="UP001273136"/>
    </source>
</evidence>
<dbReference type="InterPro" id="IPR048267">
    <property type="entry name" value="Arginosuc_syn_N"/>
</dbReference>
<evidence type="ECO:0000256" key="3">
    <source>
        <dbReference type="ARBA" id="ARBA00012286"/>
    </source>
</evidence>
<feature type="binding site" evidence="9">
    <location>
        <position position="131"/>
    </location>
    <ligand>
        <name>L-aspartate</name>
        <dbReference type="ChEBI" id="CHEBI:29991"/>
    </ligand>
</feature>
<evidence type="ECO:0000256" key="9">
    <source>
        <dbReference type="HAMAP-Rule" id="MF_00005"/>
    </source>
</evidence>